<dbReference type="HOGENOM" id="CLU_986924_0_0_1"/>
<organism evidence="2 3">
    <name type="scientific">Botryotinia fuckeliana (strain BcDW1)</name>
    <name type="common">Noble rot fungus</name>
    <name type="synonym">Botrytis cinerea</name>
    <dbReference type="NCBI Taxonomy" id="1290391"/>
    <lineage>
        <taxon>Eukaryota</taxon>
        <taxon>Fungi</taxon>
        <taxon>Dikarya</taxon>
        <taxon>Ascomycota</taxon>
        <taxon>Pezizomycotina</taxon>
        <taxon>Leotiomycetes</taxon>
        <taxon>Helotiales</taxon>
        <taxon>Sclerotiniaceae</taxon>
        <taxon>Botrytis</taxon>
    </lineage>
</organism>
<name>M7U1X6_BOTF1</name>
<dbReference type="Proteomes" id="UP000012045">
    <property type="component" value="Unassembled WGS sequence"/>
</dbReference>
<dbReference type="EMBL" id="KB708114">
    <property type="protein sequence ID" value="EMR80608.1"/>
    <property type="molecule type" value="Genomic_DNA"/>
</dbReference>
<reference evidence="3" key="1">
    <citation type="journal article" date="2013" name="Genome Announc.">
        <title>Draft genome sequence of Botrytis cinerea BcDW1, inoculum for noble rot of grape berries.</title>
        <authorList>
            <person name="Blanco-Ulate B."/>
            <person name="Allen G."/>
            <person name="Powell A.L."/>
            <person name="Cantu D."/>
        </authorList>
    </citation>
    <scope>NUCLEOTIDE SEQUENCE [LARGE SCALE GENOMIC DNA]</scope>
    <source>
        <strain evidence="3">BcDW1</strain>
    </source>
</reference>
<protein>
    <submittedName>
        <fullName evidence="2">Uncharacterized protein</fullName>
    </submittedName>
</protein>
<gene>
    <name evidence="2" type="ORF">BcDW1_10768</name>
</gene>
<evidence type="ECO:0000256" key="1">
    <source>
        <dbReference type="SAM" id="MobiDB-lite"/>
    </source>
</evidence>
<accession>M7U1X6</accession>
<proteinExistence type="predicted"/>
<feature type="region of interest" description="Disordered" evidence="1">
    <location>
        <begin position="1"/>
        <end position="41"/>
    </location>
</feature>
<sequence>MSHNDRNNSSISPELSLEPSLEQSNVEDPTAEVEAANDNQVLNTNEGYGQIEVEAHDFGSVGGAFGNILGINLMDISEFMGNNDSILNMDPIRDSDSIFNMDPIRDTDSIFNNDFIMSSSDRNEVYEDKVTSQSEYVDEEYMDMRDSLRVTEDVAPLLLRSPSSPPSYSPPPTPVLKLLPIFTLSPGISSASAMPFFDDPTRYATRINARKVRMHDTRFTRAEETLRQLPGIWWRRISKVPSSLRRCWTPYDIFDEYLENTLVAVNDYGAEADVGTQMDVRK</sequence>
<feature type="compositionally biased region" description="Low complexity" evidence="1">
    <location>
        <begin position="7"/>
        <end position="24"/>
    </location>
</feature>
<evidence type="ECO:0000313" key="2">
    <source>
        <dbReference type="EMBL" id="EMR80608.1"/>
    </source>
</evidence>
<dbReference type="AlphaFoldDB" id="M7U1X6"/>
<dbReference type="OrthoDB" id="3549317at2759"/>
<evidence type="ECO:0000313" key="3">
    <source>
        <dbReference type="Proteomes" id="UP000012045"/>
    </source>
</evidence>